<keyword evidence="3" id="KW-0378">Hydrolase</keyword>
<gene>
    <name evidence="6" type="ORF">scyTo_0008534</name>
</gene>
<dbReference type="PANTHER" id="PTHR22975">
    <property type="entry name" value="UBIQUITIN SPECIFIC PROTEINASE"/>
    <property type="match status" value="1"/>
</dbReference>
<dbReference type="CDD" id="cd02257">
    <property type="entry name" value="Peptidase_C19"/>
    <property type="match status" value="1"/>
</dbReference>
<feature type="region of interest" description="Disordered" evidence="4">
    <location>
        <begin position="1388"/>
        <end position="1431"/>
    </location>
</feature>
<evidence type="ECO:0000313" key="6">
    <source>
        <dbReference type="EMBL" id="GCB70265.1"/>
    </source>
</evidence>
<dbReference type="InterPro" id="IPR001394">
    <property type="entry name" value="Peptidase_C19_UCH"/>
</dbReference>
<dbReference type="STRING" id="75743.A0A401PAX0"/>
<sequence>MSWRKGYFTPNNNLQGMFMPRSTTSIAASKGLMNEPGQNSCFLNSALQVLWHLDIFRRSFRQLTTHKCMGESCIFCALKGIFTQFQYSKEKVLPSDALRSALAKTFQDEQRFQMGIMDDAAECFENILMRIHFHIADETKEDICTAKHCIPHQKFAMTLFEQCVCTSCGATSDPLPFIQMVNYISTTALCNQAIRMMERREKPTPDMFGELLQNASTMGDLRNCPSNCGEKIRIRKVLMNSPEIITIGLVWDSDHSDLAEDVIHSLGTCLKLGDLFYRVTDDKAKHTELYLVGMVCYYGKHYSTFFFQTKIRKWMYFDDAHVKEIGPKWKDVVTRCIKSHYQPLLLLYADPRGTPVSVQDLPLAVSHQYSRTCYDSEDSGREPSISSDSRTDSSTESYHYKHSHHESTVSHFSSDSQGTVIYNMENDTASQSSRDTGISVDRRRSSSRPRHPDNRGKPEKSDEVPPCGYHSEGETLKEKQAPRTGPKPATSRLKDFRETMSNIIHNRPSHNQDQSNNKSFPAKAIEIVDNDSFRTSGGQSRDWEMESTSSESKSSSSSRSKPYLWKPKREVLNIDSIFTKEKRRIACYTLMNATSEDSTKDCNHNKTENVVGVGGAPLTLDNIKNEGKGVHLSNDRYEKAGYPGKCMQQTGNHSLGESECFIQRMESGYESSERNSNSPVSLDTSVPDGIPGGVHNSNANPFREANAKKPISSGPSWKTVPKSKSSSALQQELSVASKSWVNLQQTFNENYSQPMRSELDELEEEIKRRTKEEELRRKKLREKEATMVFNPRPSKFMDLDELQNQGKTDKFERSLQEVDSLLEQSFSLEQKDDLAAALNLCNEAVSKLRLAMHEGSAITHSKALADKKLHVCMKKVRSLQERMQQSIHSPPPGDPVTECKSVQTSQVQVLLTSQRVMEPINEPDHGPKSSPVQSVTHHQLAQHASKLYDPHSESHGKVSASLASEPKQNQTATYATELSSPRTCKWVPAFLTGEKVEEKCVTGTMPKHQMKNIDEPVEEKEESDCPARNQKQTMNKHGSMPLLSAEYRDMNLTFPSPSPHVQVLTQKDEINVYSSSNPYTSGTCNPVYCNSRQFNTTDTKIFPCTTLSSTSLNWSPEQSTYQSHKSDLSLDFNSAVFDGAHSPKFKPAVDSVNVKAMASHFQRLNVKLGQRNHDGNFRCACSNSPPKMFDQDVSHPPLTLLQEVGAFQGKDQLASAKWSSDSLYSPQVSDGPLNCKAEVPVNPSMSTYRANTDAAARGVNTHRGSGFPPDTRTDETYEQLCQISVQSYFRETSSNNTSEPVRREHELSTSAAVVPAGRWIDVDREHYISQPDYKSTEQHYLHGNLYSQENNTQTHAKQQVQPFPCATQDMELEFSELESLYQASLQASENTRYSPGRQWAENTTRQSGTKPVTRKHSSLPGRGRSKTPTAEIERSAYAAVSYGTPVPVSTKKMQFNEFAPRENEESDDYSAENFRRIARSLSGTILPNGENPVAATHSIETTTLRKHVEPQKRSVSSSSLTTFQTPSHDPRVLTSFPQHHPNLSQHLSSDPLWPSKAGEANRASADKNIEKFLAVFDRSEALNHENYQSVAVNYGTLPRFQKSWTKEQRPIRKEQVHVESKNTIKQRLSHSNQAVLPDKRKVEQLCRDPSSISALSRPPHQTRTELSNSYGSSDHFAEHHRPVHSTGHNSFPKNSNVANTLNLQISRYNKSSHSNTPGPVRLDVPPDEDWRKTIYTCPLPSERRHLSHHTTPRTNGTGVYTRRPSFGRLMTEQITPQPGTRRRQCALCQQVFIDEAMVYCRNCTVYMARFKPRH</sequence>
<feature type="compositionally biased region" description="Polar residues" evidence="4">
    <location>
        <begin position="966"/>
        <end position="976"/>
    </location>
</feature>
<dbReference type="GO" id="GO:0016579">
    <property type="term" value="P:protein deubiquitination"/>
    <property type="evidence" value="ECO:0007669"/>
    <property type="project" value="InterPro"/>
</dbReference>
<dbReference type="PROSITE" id="PS50235">
    <property type="entry name" value="USP_3"/>
    <property type="match status" value="1"/>
</dbReference>
<feature type="compositionally biased region" description="Basic and acidic residues" evidence="4">
    <location>
        <begin position="471"/>
        <end position="481"/>
    </location>
</feature>
<feature type="compositionally biased region" description="Polar residues" evidence="4">
    <location>
        <begin position="1400"/>
        <end position="1410"/>
    </location>
</feature>
<dbReference type="Proteomes" id="UP000288216">
    <property type="component" value="Unassembled WGS sequence"/>
</dbReference>
<comment type="caution">
    <text evidence="6">The sequence shown here is derived from an EMBL/GenBank/DDBJ whole genome shotgun (WGS) entry which is preliminary data.</text>
</comment>
<evidence type="ECO:0000256" key="2">
    <source>
        <dbReference type="ARBA" id="ARBA00022786"/>
    </source>
</evidence>
<dbReference type="PANTHER" id="PTHR22975:SF5">
    <property type="entry name" value="INACTIVE UBIQUITIN CARBOXYL-TERMINAL HYDROLASE 54"/>
    <property type="match status" value="1"/>
</dbReference>
<feature type="compositionally biased region" description="Low complexity" evidence="4">
    <location>
        <begin position="546"/>
        <end position="561"/>
    </location>
</feature>
<feature type="region of interest" description="Disordered" evidence="4">
    <location>
        <begin position="1646"/>
        <end position="1695"/>
    </location>
</feature>
<dbReference type="OMA" id="NPFREAN"/>
<comment type="similarity">
    <text evidence="1">Belongs to the peptidase C19 family.</text>
</comment>
<evidence type="ECO:0000313" key="7">
    <source>
        <dbReference type="Proteomes" id="UP000288216"/>
    </source>
</evidence>
<feature type="compositionally biased region" description="Low complexity" evidence="4">
    <location>
        <begin position="384"/>
        <end position="397"/>
    </location>
</feature>
<dbReference type="GO" id="GO:0004843">
    <property type="term" value="F:cysteine-type deubiquitinase activity"/>
    <property type="evidence" value="ECO:0007669"/>
    <property type="project" value="InterPro"/>
</dbReference>
<feature type="region of interest" description="Disordered" evidence="4">
    <location>
        <begin position="694"/>
        <end position="725"/>
    </location>
</feature>
<dbReference type="EMBL" id="BFAA01003292">
    <property type="protein sequence ID" value="GCB70265.1"/>
    <property type="molecule type" value="Genomic_DNA"/>
</dbReference>
<dbReference type="Gene3D" id="3.90.70.10">
    <property type="entry name" value="Cysteine proteinases"/>
    <property type="match status" value="1"/>
</dbReference>
<reference evidence="6 7" key="1">
    <citation type="journal article" date="2018" name="Nat. Ecol. Evol.">
        <title>Shark genomes provide insights into elasmobranch evolution and the origin of vertebrates.</title>
        <authorList>
            <person name="Hara Y"/>
            <person name="Yamaguchi K"/>
            <person name="Onimaru K"/>
            <person name="Kadota M"/>
            <person name="Koyanagi M"/>
            <person name="Keeley SD"/>
            <person name="Tatsumi K"/>
            <person name="Tanaka K"/>
            <person name="Motone F"/>
            <person name="Kageyama Y"/>
            <person name="Nozu R"/>
            <person name="Adachi N"/>
            <person name="Nishimura O"/>
            <person name="Nakagawa R"/>
            <person name="Tanegashima C"/>
            <person name="Kiyatake I"/>
            <person name="Matsumoto R"/>
            <person name="Murakumo K"/>
            <person name="Nishida K"/>
            <person name="Terakita A"/>
            <person name="Kuratani S"/>
            <person name="Sato K"/>
            <person name="Hyodo S Kuraku.S."/>
        </authorList>
    </citation>
    <scope>NUCLEOTIDE SEQUENCE [LARGE SCALE GENOMIC DNA]</scope>
</reference>
<feature type="region of interest" description="Disordered" evidence="4">
    <location>
        <begin position="1014"/>
        <end position="1034"/>
    </location>
</feature>
<protein>
    <recommendedName>
        <fullName evidence="5">USP domain-containing protein</fullName>
    </recommendedName>
</protein>
<feature type="region of interest" description="Disordered" evidence="4">
    <location>
        <begin position="1253"/>
        <end position="1273"/>
    </location>
</feature>
<accession>A0A401PAX0</accession>
<evidence type="ECO:0000259" key="5">
    <source>
        <dbReference type="PROSITE" id="PS50235"/>
    </source>
</evidence>
<feature type="compositionally biased region" description="Polar residues" evidence="4">
    <location>
        <begin position="1513"/>
        <end position="1527"/>
    </location>
</feature>
<organism evidence="6 7">
    <name type="scientific">Scyliorhinus torazame</name>
    <name type="common">Cloudy catshark</name>
    <name type="synonym">Catulus torazame</name>
    <dbReference type="NCBI Taxonomy" id="75743"/>
    <lineage>
        <taxon>Eukaryota</taxon>
        <taxon>Metazoa</taxon>
        <taxon>Chordata</taxon>
        <taxon>Craniata</taxon>
        <taxon>Vertebrata</taxon>
        <taxon>Chondrichthyes</taxon>
        <taxon>Elasmobranchii</taxon>
        <taxon>Galeomorphii</taxon>
        <taxon>Galeoidea</taxon>
        <taxon>Carcharhiniformes</taxon>
        <taxon>Scyliorhinidae</taxon>
        <taxon>Scyliorhinus</taxon>
    </lineage>
</organism>
<feature type="region of interest" description="Disordered" evidence="4">
    <location>
        <begin position="525"/>
        <end position="562"/>
    </location>
</feature>
<dbReference type="InterPro" id="IPR038765">
    <property type="entry name" value="Papain-like_cys_pep_sf"/>
</dbReference>
<feature type="compositionally biased region" description="Polar residues" evidence="4">
    <location>
        <begin position="1650"/>
        <end position="1672"/>
    </location>
</feature>
<evidence type="ECO:0000256" key="4">
    <source>
        <dbReference type="SAM" id="MobiDB-lite"/>
    </source>
</evidence>
<feature type="domain" description="USP" evidence="5">
    <location>
        <begin position="30"/>
        <end position="351"/>
    </location>
</feature>
<proteinExistence type="inferred from homology"/>
<evidence type="ECO:0000256" key="1">
    <source>
        <dbReference type="ARBA" id="ARBA00009085"/>
    </source>
</evidence>
<dbReference type="Pfam" id="PF00443">
    <property type="entry name" value="UCH"/>
    <property type="match status" value="1"/>
</dbReference>
<feature type="compositionally biased region" description="Basic and acidic residues" evidence="4">
    <location>
        <begin position="946"/>
        <end position="956"/>
    </location>
</feature>
<dbReference type="OrthoDB" id="205782at2759"/>
<keyword evidence="2" id="KW-0833">Ubl conjugation pathway</keyword>
<feature type="compositionally biased region" description="Polar residues" evidence="4">
    <location>
        <begin position="1686"/>
        <end position="1695"/>
    </location>
</feature>
<dbReference type="FunFam" id="3.90.70.10:FF:000041">
    <property type="entry name" value="Inactive ubiquitin carboxyl-terminal hydrolase 53"/>
    <property type="match status" value="1"/>
</dbReference>
<feature type="region of interest" description="Disordered" evidence="4">
    <location>
        <begin position="941"/>
        <end position="976"/>
    </location>
</feature>
<feature type="compositionally biased region" description="Basic and acidic residues" evidence="4">
    <location>
        <begin position="440"/>
        <end position="463"/>
    </location>
</feature>
<feature type="compositionally biased region" description="Polar residues" evidence="4">
    <location>
        <begin position="1535"/>
        <end position="1548"/>
    </location>
</feature>
<keyword evidence="7" id="KW-1185">Reference proteome</keyword>
<feature type="compositionally biased region" description="Polar residues" evidence="4">
    <location>
        <begin position="409"/>
        <end position="436"/>
    </location>
</feature>
<feature type="region of interest" description="Disordered" evidence="4">
    <location>
        <begin position="1743"/>
        <end position="1763"/>
    </location>
</feature>
<feature type="region of interest" description="Disordered" evidence="4">
    <location>
        <begin position="373"/>
        <end position="493"/>
    </location>
</feature>
<dbReference type="InterPro" id="IPR028889">
    <property type="entry name" value="USP"/>
</dbReference>
<dbReference type="SUPFAM" id="SSF54001">
    <property type="entry name" value="Cysteine proteinases"/>
    <property type="match status" value="1"/>
</dbReference>
<feature type="compositionally biased region" description="Acidic residues" evidence="4">
    <location>
        <begin position="1015"/>
        <end position="1024"/>
    </location>
</feature>
<name>A0A401PAX0_SCYTO</name>
<dbReference type="InterPro" id="IPR052398">
    <property type="entry name" value="Ubiquitin_hydrolase_53/54"/>
</dbReference>
<evidence type="ECO:0000256" key="3">
    <source>
        <dbReference type="ARBA" id="ARBA00022801"/>
    </source>
</evidence>
<feature type="region of interest" description="Disordered" evidence="4">
    <location>
        <begin position="1504"/>
        <end position="1561"/>
    </location>
</feature>